<dbReference type="InterPro" id="IPR036513">
    <property type="entry name" value="STAS_dom_sf"/>
</dbReference>
<sequence>MAAFSAPSVVVVAGPIRPADVPELCDRVRAAHRGAGADGGDIVCDVSGVTATDVDTLDALARMQLAARRAGGRIRLRDPSPQLALLLRLTGLGEALGIQPLGDAEEREPPLGEVQEAVETGDPTL</sequence>
<protein>
    <submittedName>
        <fullName evidence="3">STAS domain-containing protein</fullName>
    </submittedName>
</protein>
<dbReference type="EMBL" id="CP159534">
    <property type="protein sequence ID" value="XCJ72862.1"/>
    <property type="molecule type" value="Genomic_DNA"/>
</dbReference>
<dbReference type="PROSITE" id="PS50801">
    <property type="entry name" value="STAS"/>
    <property type="match status" value="1"/>
</dbReference>
<evidence type="ECO:0000313" key="3">
    <source>
        <dbReference type="EMBL" id="XCJ72862.1"/>
    </source>
</evidence>
<dbReference type="InterPro" id="IPR058548">
    <property type="entry name" value="MlaB-like_STAS"/>
</dbReference>
<name>A0AAU8IWQ4_9ACTN</name>
<proteinExistence type="predicted"/>
<dbReference type="Pfam" id="PF13466">
    <property type="entry name" value="STAS_2"/>
    <property type="match status" value="1"/>
</dbReference>
<organism evidence="3">
    <name type="scientific">Streptomyces tabacisoli</name>
    <dbReference type="NCBI Taxonomy" id="3156398"/>
    <lineage>
        <taxon>Bacteria</taxon>
        <taxon>Bacillati</taxon>
        <taxon>Actinomycetota</taxon>
        <taxon>Actinomycetes</taxon>
        <taxon>Kitasatosporales</taxon>
        <taxon>Streptomycetaceae</taxon>
        <taxon>Streptomyces</taxon>
    </lineage>
</organism>
<reference evidence="3" key="1">
    <citation type="submission" date="2024-06" db="EMBL/GenBank/DDBJ databases">
        <title>Streptomyces sp. strain HUAS MG91 genome sequences.</title>
        <authorList>
            <person name="Mo P."/>
        </authorList>
    </citation>
    <scope>NUCLEOTIDE SEQUENCE</scope>
    <source>
        <strain evidence="3">HUAS MG91</strain>
    </source>
</reference>
<dbReference type="Gene3D" id="3.30.750.24">
    <property type="entry name" value="STAS domain"/>
    <property type="match status" value="1"/>
</dbReference>
<feature type="region of interest" description="Disordered" evidence="1">
    <location>
        <begin position="100"/>
        <end position="125"/>
    </location>
</feature>
<gene>
    <name evidence="3" type="ORF">ABII15_24150</name>
</gene>
<dbReference type="AlphaFoldDB" id="A0AAU8IWQ4"/>
<accession>A0AAU8IWQ4</accession>
<dbReference type="RefSeq" id="WP_353944380.1">
    <property type="nucleotide sequence ID" value="NZ_CP159534.1"/>
</dbReference>
<evidence type="ECO:0000256" key="1">
    <source>
        <dbReference type="SAM" id="MobiDB-lite"/>
    </source>
</evidence>
<dbReference type="SUPFAM" id="SSF52091">
    <property type="entry name" value="SpoIIaa-like"/>
    <property type="match status" value="1"/>
</dbReference>
<evidence type="ECO:0000259" key="2">
    <source>
        <dbReference type="PROSITE" id="PS50801"/>
    </source>
</evidence>
<dbReference type="InterPro" id="IPR002645">
    <property type="entry name" value="STAS_dom"/>
</dbReference>
<feature type="domain" description="STAS" evidence="2">
    <location>
        <begin position="1"/>
        <end position="121"/>
    </location>
</feature>
<dbReference type="KEGG" id="stac:ABII15_24150"/>